<proteinExistence type="predicted"/>
<dbReference type="AlphaFoldDB" id="A0A7J7P187"/>
<keyword evidence="2" id="KW-1185">Reference proteome</keyword>
<name>A0A7J7P187_9MAGN</name>
<evidence type="ECO:0000313" key="2">
    <source>
        <dbReference type="Proteomes" id="UP000541444"/>
    </source>
</evidence>
<reference evidence="1 2" key="1">
    <citation type="journal article" date="2020" name="IScience">
        <title>Genome Sequencing of the Endangered Kingdonia uniflora (Circaeasteraceae, Ranunculales) Reveals Potential Mechanisms of Evolutionary Specialization.</title>
        <authorList>
            <person name="Sun Y."/>
            <person name="Deng T."/>
            <person name="Zhang A."/>
            <person name="Moore M.J."/>
            <person name="Landis J.B."/>
            <person name="Lin N."/>
            <person name="Zhang H."/>
            <person name="Zhang X."/>
            <person name="Huang J."/>
            <person name="Zhang X."/>
            <person name="Sun H."/>
            <person name="Wang H."/>
        </authorList>
    </citation>
    <scope>NUCLEOTIDE SEQUENCE [LARGE SCALE GENOMIC DNA]</scope>
    <source>
        <strain evidence="1">TB1705</strain>
        <tissue evidence="1">Leaf</tissue>
    </source>
</reference>
<evidence type="ECO:0000313" key="1">
    <source>
        <dbReference type="EMBL" id="KAF6173206.1"/>
    </source>
</evidence>
<gene>
    <name evidence="1" type="ORF">GIB67_037708</name>
</gene>
<accession>A0A7J7P187</accession>
<dbReference type="EMBL" id="JACGCM010000349">
    <property type="protein sequence ID" value="KAF6173206.1"/>
    <property type="molecule type" value="Genomic_DNA"/>
</dbReference>
<protein>
    <submittedName>
        <fullName evidence="1">Uncharacterized protein</fullName>
    </submittedName>
</protein>
<organism evidence="1 2">
    <name type="scientific">Kingdonia uniflora</name>
    <dbReference type="NCBI Taxonomy" id="39325"/>
    <lineage>
        <taxon>Eukaryota</taxon>
        <taxon>Viridiplantae</taxon>
        <taxon>Streptophyta</taxon>
        <taxon>Embryophyta</taxon>
        <taxon>Tracheophyta</taxon>
        <taxon>Spermatophyta</taxon>
        <taxon>Magnoliopsida</taxon>
        <taxon>Ranunculales</taxon>
        <taxon>Circaeasteraceae</taxon>
        <taxon>Kingdonia</taxon>
    </lineage>
</organism>
<dbReference type="Proteomes" id="UP000541444">
    <property type="component" value="Unassembled WGS sequence"/>
</dbReference>
<sequence>MDKEPNVPLPCLEVSLLELLPAVPDGVELDCHSSCNLQGLLLTLAGMGDEGMSVWCKGCRYCHLQLQERPGAFFLWNILLVAVVAKELLQTSIMKGKLLDTIVSDDVNTLHALAYLVVSYF</sequence>
<comment type="caution">
    <text evidence="1">The sequence shown here is derived from an EMBL/GenBank/DDBJ whole genome shotgun (WGS) entry which is preliminary data.</text>
</comment>